<proteinExistence type="predicted"/>
<dbReference type="Pfam" id="PF13649">
    <property type="entry name" value="Methyltransf_25"/>
    <property type="match status" value="1"/>
</dbReference>
<dbReference type="InterPro" id="IPR041698">
    <property type="entry name" value="Methyltransf_25"/>
</dbReference>
<protein>
    <recommendedName>
        <fullName evidence="1">Methyltransferase domain-containing protein</fullName>
    </recommendedName>
</protein>
<dbReference type="EMBL" id="KV878243">
    <property type="protein sequence ID" value="OJZ85435.1"/>
    <property type="molecule type" value="Genomic_DNA"/>
</dbReference>
<dbReference type="AlphaFoldDB" id="A0A1M3TFC1"/>
<dbReference type="VEuPathDB" id="FungiDB:ASPFODRAFT_719980"/>
<sequence length="274" mass="31126">MTKPEYVFTRDFHDDNRDVFINLQHYLWTELFGYHIHPSIPTSDPNLRIADVGTGTGIWLTDLSRRLPSTVSLDGLDISFSALPPKECLPSNMTLHSYDILSETPDHLRGVHDIVHVRNFSFVIRDLEAERVIGNVLQLLKPGGYLQWAEVDALSYRIEKTSPGCKDDALKELMRLGRGADDRTTPHWVPEIPYYYQQAKLEEVESDVKDAPPYMAVAKHECNLIVPEMLARTTHNSALSERFSRLIPEAMEETQGGAYWAFTRLTVVGRKSSG</sequence>
<accession>A0A1M3TFC1</accession>
<dbReference type="PANTHER" id="PTHR43591:SF110">
    <property type="entry name" value="RHODANESE DOMAIN-CONTAINING PROTEIN"/>
    <property type="match status" value="1"/>
</dbReference>
<dbReference type="Gene3D" id="3.40.50.150">
    <property type="entry name" value="Vaccinia Virus protein VP39"/>
    <property type="match status" value="1"/>
</dbReference>
<dbReference type="SUPFAM" id="SSF53335">
    <property type="entry name" value="S-adenosyl-L-methionine-dependent methyltransferases"/>
    <property type="match status" value="1"/>
</dbReference>
<dbReference type="Proteomes" id="UP000184063">
    <property type="component" value="Unassembled WGS sequence"/>
</dbReference>
<gene>
    <name evidence="2" type="ORF">ASPFODRAFT_719980</name>
</gene>
<reference evidence="3" key="1">
    <citation type="journal article" date="2017" name="Genome Biol.">
        <title>Comparative genomics reveals high biological diversity and specific adaptations in the industrially and medically important fungal genus Aspergillus.</title>
        <authorList>
            <person name="de Vries R.P."/>
            <person name="Riley R."/>
            <person name="Wiebenga A."/>
            <person name="Aguilar-Osorio G."/>
            <person name="Amillis S."/>
            <person name="Uchima C.A."/>
            <person name="Anderluh G."/>
            <person name="Asadollahi M."/>
            <person name="Askin M."/>
            <person name="Barry K."/>
            <person name="Battaglia E."/>
            <person name="Bayram O."/>
            <person name="Benocci T."/>
            <person name="Braus-Stromeyer S.A."/>
            <person name="Caldana C."/>
            <person name="Canovas D."/>
            <person name="Cerqueira G.C."/>
            <person name="Chen F."/>
            <person name="Chen W."/>
            <person name="Choi C."/>
            <person name="Clum A."/>
            <person name="Dos Santos R.A."/>
            <person name="Damasio A.R."/>
            <person name="Diallinas G."/>
            <person name="Emri T."/>
            <person name="Fekete E."/>
            <person name="Flipphi M."/>
            <person name="Freyberg S."/>
            <person name="Gallo A."/>
            <person name="Gournas C."/>
            <person name="Habgood R."/>
            <person name="Hainaut M."/>
            <person name="Harispe M.L."/>
            <person name="Henrissat B."/>
            <person name="Hilden K.S."/>
            <person name="Hope R."/>
            <person name="Hossain A."/>
            <person name="Karabika E."/>
            <person name="Karaffa L."/>
            <person name="Karanyi Z."/>
            <person name="Krasevec N."/>
            <person name="Kuo A."/>
            <person name="Kusch H."/>
            <person name="LaButti K."/>
            <person name="Lagendijk E.L."/>
            <person name="Lapidus A."/>
            <person name="Levasseur A."/>
            <person name="Lindquist E."/>
            <person name="Lipzen A."/>
            <person name="Logrieco A.F."/>
            <person name="MacCabe A."/>
            <person name="Maekelae M.R."/>
            <person name="Malavazi I."/>
            <person name="Melin P."/>
            <person name="Meyer V."/>
            <person name="Mielnichuk N."/>
            <person name="Miskei M."/>
            <person name="Molnar A.P."/>
            <person name="Mule G."/>
            <person name="Ngan C.Y."/>
            <person name="Orejas M."/>
            <person name="Orosz E."/>
            <person name="Ouedraogo J.P."/>
            <person name="Overkamp K.M."/>
            <person name="Park H.-S."/>
            <person name="Perrone G."/>
            <person name="Piumi F."/>
            <person name="Punt P.J."/>
            <person name="Ram A.F."/>
            <person name="Ramon A."/>
            <person name="Rauscher S."/>
            <person name="Record E."/>
            <person name="Riano-Pachon D.M."/>
            <person name="Robert V."/>
            <person name="Roehrig J."/>
            <person name="Ruller R."/>
            <person name="Salamov A."/>
            <person name="Salih N.S."/>
            <person name="Samson R.A."/>
            <person name="Sandor E."/>
            <person name="Sanguinetti M."/>
            <person name="Schuetze T."/>
            <person name="Sepcic K."/>
            <person name="Shelest E."/>
            <person name="Sherlock G."/>
            <person name="Sophianopoulou V."/>
            <person name="Squina F.M."/>
            <person name="Sun H."/>
            <person name="Susca A."/>
            <person name="Todd R.B."/>
            <person name="Tsang A."/>
            <person name="Unkles S.E."/>
            <person name="van de Wiele N."/>
            <person name="van Rossen-Uffink D."/>
            <person name="Oliveira J.V."/>
            <person name="Vesth T.C."/>
            <person name="Visser J."/>
            <person name="Yu J.-H."/>
            <person name="Zhou M."/>
            <person name="Andersen M.R."/>
            <person name="Archer D.B."/>
            <person name="Baker S.E."/>
            <person name="Benoit I."/>
            <person name="Brakhage A.A."/>
            <person name="Braus G.H."/>
            <person name="Fischer R."/>
            <person name="Frisvad J.C."/>
            <person name="Goldman G.H."/>
            <person name="Houbraken J."/>
            <person name="Oakley B."/>
            <person name="Pocsi I."/>
            <person name="Scazzocchio C."/>
            <person name="Seiboth B."/>
            <person name="vanKuyk P.A."/>
            <person name="Wortman J."/>
            <person name="Dyer P.S."/>
            <person name="Grigoriev I.V."/>
        </authorList>
    </citation>
    <scope>NUCLEOTIDE SEQUENCE [LARGE SCALE GENOMIC DNA]</scope>
    <source>
        <strain evidence="3">CBS 106.47</strain>
    </source>
</reference>
<dbReference type="InterPro" id="IPR029063">
    <property type="entry name" value="SAM-dependent_MTases_sf"/>
</dbReference>
<dbReference type="PANTHER" id="PTHR43591">
    <property type="entry name" value="METHYLTRANSFERASE"/>
    <property type="match status" value="1"/>
</dbReference>
<evidence type="ECO:0000313" key="2">
    <source>
        <dbReference type="EMBL" id="OJZ85435.1"/>
    </source>
</evidence>
<dbReference type="CDD" id="cd02440">
    <property type="entry name" value="AdoMet_MTases"/>
    <property type="match status" value="1"/>
</dbReference>
<dbReference type="OrthoDB" id="417697at2759"/>
<evidence type="ECO:0000313" key="3">
    <source>
        <dbReference type="Proteomes" id="UP000184063"/>
    </source>
</evidence>
<organism evidence="2 3">
    <name type="scientific">Aspergillus luchuensis (strain CBS 106.47)</name>
    <dbReference type="NCBI Taxonomy" id="1137211"/>
    <lineage>
        <taxon>Eukaryota</taxon>
        <taxon>Fungi</taxon>
        <taxon>Dikarya</taxon>
        <taxon>Ascomycota</taxon>
        <taxon>Pezizomycotina</taxon>
        <taxon>Eurotiomycetes</taxon>
        <taxon>Eurotiomycetidae</taxon>
        <taxon>Eurotiales</taxon>
        <taxon>Aspergillaceae</taxon>
        <taxon>Aspergillus</taxon>
        <taxon>Aspergillus subgen. Circumdati</taxon>
    </lineage>
</organism>
<name>A0A1M3TFC1_ASPLC</name>
<evidence type="ECO:0000259" key="1">
    <source>
        <dbReference type="Pfam" id="PF13649"/>
    </source>
</evidence>
<feature type="domain" description="Methyltransferase" evidence="1">
    <location>
        <begin position="49"/>
        <end position="144"/>
    </location>
</feature>